<dbReference type="InterPro" id="IPR022749">
    <property type="entry name" value="D12N6_MeTrfase_N"/>
</dbReference>
<evidence type="ECO:0000256" key="1">
    <source>
        <dbReference type="ARBA" id="ARBA00006594"/>
    </source>
</evidence>
<evidence type="ECO:0000256" key="2">
    <source>
        <dbReference type="ARBA" id="ARBA00022747"/>
    </source>
</evidence>
<organism evidence="4 5">
    <name type="scientific">Candidatus Magnetaquiglobus chichijimensis</name>
    <dbReference type="NCBI Taxonomy" id="3141448"/>
    <lineage>
        <taxon>Bacteria</taxon>
        <taxon>Pseudomonadati</taxon>
        <taxon>Pseudomonadota</taxon>
        <taxon>Magnetococcia</taxon>
        <taxon>Magnetococcales</taxon>
        <taxon>Candidatus Magnetaquicoccaceae</taxon>
        <taxon>Candidatus Magnetaquiglobus</taxon>
    </lineage>
</organism>
<keyword evidence="2" id="KW-0680">Restriction system</keyword>
<dbReference type="InterPro" id="IPR038333">
    <property type="entry name" value="T1MK-like_N_sf"/>
</dbReference>
<proteinExistence type="inferred from homology"/>
<keyword evidence="5" id="KW-1185">Reference proteome</keyword>
<dbReference type="Gene3D" id="1.20.1260.30">
    <property type="match status" value="1"/>
</dbReference>
<reference evidence="4 5" key="1">
    <citation type="submission" date="2024-09" db="EMBL/GenBank/DDBJ databases">
        <title>Draft genome sequence of Candidatus Magnetaquicoccaceae bacterium FCR-1.</title>
        <authorList>
            <person name="Shimoshige H."/>
            <person name="Shimamura S."/>
            <person name="Taoka A."/>
            <person name="Kobayashi H."/>
            <person name="Maekawa T."/>
        </authorList>
    </citation>
    <scope>NUCLEOTIDE SEQUENCE [LARGE SCALE GENOMIC DNA]</scope>
    <source>
        <strain evidence="4 5">FCR-1</strain>
    </source>
</reference>
<gene>
    <name evidence="4" type="ORF">SIID45300_01200</name>
</gene>
<feature type="domain" description="N6 adenine-specific DNA methyltransferase N-terminal" evidence="3">
    <location>
        <begin position="7"/>
        <end position="46"/>
    </location>
</feature>
<comment type="similarity">
    <text evidence="1">Belongs to the N(4)/N(6)-methyltransferase family.</text>
</comment>
<dbReference type="Pfam" id="PF12161">
    <property type="entry name" value="HsdM_N"/>
    <property type="match status" value="1"/>
</dbReference>
<dbReference type="InterPro" id="IPR029063">
    <property type="entry name" value="SAM-dependent_MTases_sf"/>
</dbReference>
<accession>A0ABQ0C861</accession>
<evidence type="ECO:0000313" key="4">
    <source>
        <dbReference type="EMBL" id="GAB0056885.1"/>
    </source>
</evidence>
<protein>
    <recommendedName>
        <fullName evidence="3">N6 adenine-specific DNA methyltransferase N-terminal domain-containing protein</fullName>
    </recommendedName>
</protein>
<dbReference type="EMBL" id="BAAFGK010000004">
    <property type="protein sequence ID" value="GAB0056885.1"/>
    <property type="molecule type" value="Genomic_DNA"/>
</dbReference>
<name>A0ABQ0C861_9PROT</name>
<sequence length="49" mass="5587">MSDSSSLVSKVWNYAHILRDQGISYGDYVEQITLLLFLKMAPCCFTWVG</sequence>
<comment type="caution">
    <text evidence="4">The sequence shown here is derived from an EMBL/GenBank/DDBJ whole genome shotgun (WGS) entry which is preliminary data.</text>
</comment>
<evidence type="ECO:0000313" key="5">
    <source>
        <dbReference type="Proteomes" id="UP001628193"/>
    </source>
</evidence>
<dbReference type="SUPFAM" id="SSF53335">
    <property type="entry name" value="S-adenosyl-L-methionine-dependent methyltransferases"/>
    <property type="match status" value="1"/>
</dbReference>
<evidence type="ECO:0000259" key="3">
    <source>
        <dbReference type="Pfam" id="PF12161"/>
    </source>
</evidence>
<dbReference type="Proteomes" id="UP001628193">
    <property type="component" value="Unassembled WGS sequence"/>
</dbReference>